<keyword evidence="1" id="KW-0472">Membrane</keyword>
<keyword evidence="1" id="KW-0812">Transmembrane</keyword>
<protein>
    <submittedName>
        <fullName evidence="2">Membrane protein</fullName>
    </submittedName>
</protein>
<comment type="caution">
    <text evidence="2">The sequence shown here is derived from an EMBL/GenBank/DDBJ whole genome shotgun (WGS) entry which is preliminary data.</text>
</comment>
<organism evidence="2 3">
    <name type="scientific">Pelagibacterium lentulum</name>
    <dbReference type="NCBI Taxonomy" id="2029865"/>
    <lineage>
        <taxon>Bacteria</taxon>
        <taxon>Pseudomonadati</taxon>
        <taxon>Pseudomonadota</taxon>
        <taxon>Alphaproteobacteria</taxon>
        <taxon>Hyphomicrobiales</taxon>
        <taxon>Devosiaceae</taxon>
        <taxon>Pelagibacterium</taxon>
    </lineage>
</organism>
<proteinExistence type="predicted"/>
<evidence type="ECO:0000313" key="2">
    <source>
        <dbReference type="EMBL" id="GGA45289.1"/>
    </source>
</evidence>
<feature type="transmembrane region" description="Helical" evidence="1">
    <location>
        <begin position="70"/>
        <end position="88"/>
    </location>
</feature>
<feature type="transmembrane region" description="Helical" evidence="1">
    <location>
        <begin position="45"/>
        <end position="64"/>
    </location>
</feature>
<dbReference type="RefSeq" id="WP_127072857.1">
    <property type="nucleotide sequence ID" value="NZ_BMKB01000002.1"/>
</dbReference>
<dbReference type="AlphaFoldDB" id="A0A916RAA0"/>
<keyword evidence="1" id="KW-1133">Transmembrane helix</keyword>
<name>A0A916RAA0_9HYPH</name>
<gene>
    <name evidence="2" type="ORF">GCM10011499_13740</name>
</gene>
<dbReference type="OrthoDB" id="166547at2"/>
<dbReference type="InterPro" id="IPR018687">
    <property type="entry name" value="DUF2177_membr"/>
</dbReference>
<feature type="transmembrane region" description="Helical" evidence="1">
    <location>
        <begin position="100"/>
        <end position="126"/>
    </location>
</feature>
<reference evidence="2 3" key="1">
    <citation type="journal article" date="2014" name="Int. J. Syst. Evol. Microbiol.">
        <title>Complete genome sequence of Corynebacterium casei LMG S-19264T (=DSM 44701T), isolated from a smear-ripened cheese.</title>
        <authorList>
            <consortium name="US DOE Joint Genome Institute (JGI-PGF)"/>
            <person name="Walter F."/>
            <person name="Albersmeier A."/>
            <person name="Kalinowski J."/>
            <person name="Ruckert C."/>
        </authorList>
    </citation>
    <scope>NUCLEOTIDE SEQUENCE [LARGE SCALE GENOMIC DNA]</scope>
    <source>
        <strain evidence="2 3">CGMCC 1.15896</strain>
    </source>
</reference>
<evidence type="ECO:0000313" key="3">
    <source>
        <dbReference type="Proteomes" id="UP000596977"/>
    </source>
</evidence>
<dbReference type="EMBL" id="BMKB01000002">
    <property type="protein sequence ID" value="GGA45289.1"/>
    <property type="molecule type" value="Genomic_DNA"/>
</dbReference>
<keyword evidence="3" id="KW-1185">Reference proteome</keyword>
<feature type="transmembrane region" description="Helical" evidence="1">
    <location>
        <begin position="6"/>
        <end position="25"/>
    </location>
</feature>
<dbReference type="Proteomes" id="UP000596977">
    <property type="component" value="Unassembled WGS sequence"/>
</dbReference>
<sequence>MSDFLIAYLVCAAIFFPIDYVWLTYMGQRFYFPQLGDLLLKKPRFGIAGAFYLAYVAGIVLFAVLPASSVLNAALLGAALGFIAYGTYDLTNLSTMKGFTVAVAVVDIAWGSFLTALTAAGGYWLFTAITG</sequence>
<accession>A0A916RAA0</accession>
<evidence type="ECO:0000256" key="1">
    <source>
        <dbReference type="SAM" id="Phobius"/>
    </source>
</evidence>
<dbReference type="Pfam" id="PF09945">
    <property type="entry name" value="DUF2177"/>
    <property type="match status" value="1"/>
</dbReference>